<gene>
    <name evidence="4" type="ORF">PHYEVI_LOCUS7815</name>
</gene>
<proteinExistence type="predicted"/>
<dbReference type="EMBL" id="OU900097">
    <property type="protein sequence ID" value="CAG9861476.1"/>
    <property type="molecule type" value="Genomic_DNA"/>
</dbReference>
<dbReference type="PROSITE" id="PS50106">
    <property type="entry name" value="PDZ"/>
    <property type="match status" value="1"/>
</dbReference>
<dbReference type="Pfam" id="PF00621">
    <property type="entry name" value="RhoGEF"/>
    <property type="match status" value="1"/>
</dbReference>
<feature type="region of interest" description="Disordered" evidence="1">
    <location>
        <begin position="102"/>
        <end position="128"/>
    </location>
</feature>
<dbReference type="InterPro" id="IPR011993">
    <property type="entry name" value="PH-like_dom_sf"/>
</dbReference>
<feature type="region of interest" description="Disordered" evidence="1">
    <location>
        <begin position="946"/>
        <end position="965"/>
    </location>
</feature>
<feature type="compositionally biased region" description="Acidic residues" evidence="1">
    <location>
        <begin position="949"/>
        <end position="965"/>
    </location>
</feature>
<dbReference type="Gene3D" id="1.20.900.10">
    <property type="entry name" value="Dbl homology (DH) domain"/>
    <property type="match status" value="1"/>
</dbReference>
<dbReference type="Proteomes" id="UP001153712">
    <property type="component" value="Chromosome 4"/>
</dbReference>
<dbReference type="OrthoDB" id="410721at2759"/>
<dbReference type="PROSITE" id="PS50010">
    <property type="entry name" value="DH_2"/>
    <property type="match status" value="1"/>
</dbReference>
<feature type="region of interest" description="Disordered" evidence="1">
    <location>
        <begin position="576"/>
        <end position="599"/>
    </location>
</feature>
<evidence type="ECO:0000259" key="2">
    <source>
        <dbReference type="PROSITE" id="PS50010"/>
    </source>
</evidence>
<dbReference type="SUPFAM" id="SSF48065">
    <property type="entry name" value="DBL homology domain (DH-domain)"/>
    <property type="match status" value="1"/>
</dbReference>
<dbReference type="GO" id="GO:0005886">
    <property type="term" value="C:plasma membrane"/>
    <property type="evidence" value="ECO:0007669"/>
    <property type="project" value="TreeGrafter"/>
</dbReference>
<dbReference type="InterPro" id="IPR000219">
    <property type="entry name" value="DH_dom"/>
</dbReference>
<dbReference type="PANTHER" id="PTHR46848:SF1">
    <property type="entry name" value="REGULATOR OF G-PROTEIN SIGNALING 3"/>
    <property type="match status" value="1"/>
</dbReference>
<evidence type="ECO:0000259" key="3">
    <source>
        <dbReference type="PROSITE" id="PS50106"/>
    </source>
</evidence>
<feature type="compositionally biased region" description="Polar residues" evidence="1">
    <location>
        <begin position="106"/>
        <end position="124"/>
    </location>
</feature>
<dbReference type="Gene3D" id="2.30.42.10">
    <property type="match status" value="1"/>
</dbReference>
<feature type="compositionally biased region" description="Polar residues" evidence="1">
    <location>
        <begin position="787"/>
        <end position="800"/>
    </location>
</feature>
<dbReference type="PANTHER" id="PTHR46848">
    <property type="entry name" value="REGULATOR OF G-PROTEIN SIGNALING 3"/>
    <property type="match status" value="1"/>
</dbReference>
<feature type="compositionally biased region" description="Low complexity" evidence="1">
    <location>
        <begin position="1109"/>
        <end position="1127"/>
    </location>
</feature>
<dbReference type="SMART" id="SM00228">
    <property type="entry name" value="PDZ"/>
    <property type="match status" value="1"/>
</dbReference>
<evidence type="ECO:0000256" key="1">
    <source>
        <dbReference type="SAM" id="MobiDB-lite"/>
    </source>
</evidence>
<feature type="region of interest" description="Disordered" evidence="1">
    <location>
        <begin position="1146"/>
        <end position="1172"/>
    </location>
</feature>
<dbReference type="SUPFAM" id="SSF50729">
    <property type="entry name" value="PH domain-like"/>
    <property type="match status" value="1"/>
</dbReference>
<feature type="domain" description="PDZ" evidence="3">
    <location>
        <begin position="126"/>
        <end position="204"/>
    </location>
</feature>
<name>A0A9N9XTK7_PHYSR</name>
<feature type="domain" description="DH" evidence="2">
    <location>
        <begin position="284"/>
        <end position="467"/>
    </location>
</feature>
<feature type="compositionally biased region" description="Basic and acidic residues" evidence="1">
    <location>
        <begin position="894"/>
        <end position="924"/>
    </location>
</feature>
<organism evidence="4 5">
    <name type="scientific">Phyllotreta striolata</name>
    <name type="common">Striped flea beetle</name>
    <name type="synonym">Crioceris striolata</name>
    <dbReference type="NCBI Taxonomy" id="444603"/>
    <lineage>
        <taxon>Eukaryota</taxon>
        <taxon>Metazoa</taxon>
        <taxon>Ecdysozoa</taxon>
        <taxon>Arthropoda</taxon>
        <taxon>Hexapoda</taxon>
        <taxon>Insecta</taxon>
        <taxon>Pterygota</taxon>
        <taxon>Neoptera</taxon>
        <taxon>Endopterygota</taxon>
        <taxon>Coleoptera</taxon>
        <taxon>Polyphaga</taxon>
        <taxon>Cucujiformia</taxon>
        <taxon>Chrysomeloidea</taxon>
        <taxon>Chrysomelidae</taxon>
        <taxon>Galerucinae</taxon>
        <taxon>Alticini</taxon>
        <taxon>Phyllotreta</taxon>
    </lineage>
</organism>
<dbReference type="GO" id="GO:0005085">
    <property type="term" value="F:guanyl-nucleotide exchange factor activity"/>
    <property type="evidence" value="ECO:0007669"/>
    <property type="project" value="InterPro"/>
</dbReference>
<reference evidence="4" key="1">
    <citation type="submission" date="2022-01" db="EMBL/GenBank/DDBJ databases">
        <authorList>
            <person name="King R."/>
        </authorList>
    </citation>
    <scope>NUCLEOTIDE SEQUENCE</scope>
</reference>
<keyword evidence="5" id="KW-1185">Reference proteome</keyword>
<sequence>MSFDVRNVTQEGIAGSFGLLPQSAGRSTNAPITRHPQETRPTGRKRAKMCESQSSIDELISLDELDGDLKRTTSKTVLNEQQKYADENLFLRYLELDPVDGPDASSAATQRKATGNKNGRTPFTCTKRLSKPPKSGFGFSVVWTHPPRIERVEKGLPADKAGILPGDYLIFVDKHNVVMMPEIDILNLIRSYGSQLTLEIFRRNPSRNGSVPSVKRLSAPLAASMSLGGAAALPATACPNSAPQRRPSTVCSTNTASGEYNRRKLHLPQVTFSAEKQANNPEENRRKAIYQLISKEQQYATGLQFAITRFVSSLAERKDLITPAEHRMLFQNSEELLRITEDILDQLVQDDGEPQVHMLAKTYFSKLQEITTAYKRYCSGIKKADCILANKTKSCNSEFCRFLQAPQIPRRRPDITTFIHKPLEHYREILKLLTTIQSFTKPNHDDLPVINQVVHDLQLTYREITSEAGLMEPLGEGRPLLTVQDLENRIVFTKCKPFVLNKPGRQWIFGGDLTRIEGRNVRQYWTLLFSDLLLFAKASRDRVLFVMEDPIPLNHITDMFFNVRKKDTEFRINVSPEGRTATSPTVHCGPDLSRTPKRSASKKTVILRAPTAELKAVWQNLLQRQIFQLTAGMDGSSVSSPLESPEVPLTTSVVTLQSAESLSMRRQPTPPLDRIERRERDLQQQIDALIELKCTELSKSATNAKCNALHLEHWMKGQLRAGHPPATPDDEPDPVEEWTPEMLRKRSEELRLVDADGNVRGAEPKDARRRDSGGCEETASDLERSPSKSTTTESQITVRSSPLMPETVSVCRKCHKTCLSNNGTINGSSRNLNGCSTKLNKDKNDNEEDDWQAFMLVANPATKLVQIDPFSVPSLPKISVVPATPDSSISKTNSDTKIESAHLHNNNEAERTPDDSPESEEHPYHSLSSSMATLRRFGTVSSLERLASDDCENNEEDEEEEEDCNGIDNEAFNHSVIRHWTLKAGSFVAEKMAFFEDYRSVGFFDRYLRSSDNPVNGEEMQEEETSGGTSGEDIWGTPTSGGEIDDNLYSPGYEDRHSSNGGSLSSDYGDETEIMMDELLMTPPISGAVMRGLLPRRTLEPLIEEECSETSTTSSIESSSEPSASPEQGNEIGSAADTCSAVAANRRADDAGRATPSSAVSTPTTEVPSAAIHRSESYRRIVEAAENEGNEERSVFFFSRFRPAIKFVNIERVPKAKSSKIFEFFNMRKPERRIYETYPEGGHLMRMFDNEDSQSEDSPCKCSPKQLSPRMDKDKQLDRRFWKQLSKRRGSKGNVPA</sequence>
<feature type="region of interest" description="Disordered" evidence="1">
    <location>
        <begin position="875"/>
        <end position="931"/>
    </location>
</feature>
<dbReference type="GO" id="GO:0005634">
    <property type="term" value="C:nucleus"/>
    <property type="evidence" value="ECO:0007669"/>
    <property type="project" value="TreeGrafter"/>
</dbReference>
<dbReference type="SMART" id="SM00325">
    <property type="entry name" value="RhoGEF"/>
    <property type="match status" value="1"/>
</dbReference>
<dbReference type="InterPro" id="IPR001478">
    <property type="entry name" value="PDZ"/>
</dbReference>
<feature type="region of interest" description="Disordered" evidence="1">
    <location>
        <begin position="1011"/>
        <end position="1069"/>
    </location>
</feature>
<feature type="compositionally biased region" description="Low complexity" evidence="1">
    <location>
        <begin position="1153"/>
        <end position="1169"/>
    </location>
</feature>
<dbReference type="SUPFAM" id="SSF50156">
    <property type="entry name" value="PDZ domain-like"/>
    <property type="match status" value="1"/>
</dbReference>
<feature type="region of interest" description="Disordered" evidence="1">
    <location>
        <begin position="746"/>
        <end position="800"/>
    </location>
</feature>
<feature type="region of interest" description="Disordered" evidence="1">
    <location>
        <begin position="1250"/>
        <end position="1278"/>
    </location>
</feature>
<dbReference type="Pfam" id="PF00595">
    <property type="entry name" value="PDZ"/>
    <property type="match status" value="1"/>
</dbReference>
<dbReference type="InterPro" id="IPR036034">
    <property type="entry name" value="PDZ_sf"/>
</dbReference>
<accession>A0A9N9XTK7</accession>
<protein>
    <submittedName>
        <fullName evidence="4">Uncharacterized protein</fullName>
    </submittedName>
</protein>
<feature type="region of interest" description="Disordered" evidence="1">
    <location>
        <begin position="16"/>
        <end position="47"/>
    </location>
</feature>
<feature type="region of interest" description="Disordered" evidence="1">
    <location>
        <begin position="1105"/>
        <end position="1133"/>
    </location>
</feature>
<dbReference type="Gene3D" id="2.30.29.30">
    <property type="entry name" value="Pleckstrin-homology domain (PH domain)/Phosphotyrosine-binding domain (PTB)"/>
    <property type="match status" value="1"/>
</dbReference>
<evidence type="ECO:0000313" key="5">
    <source>
        <dbReference type="Proteomes" id="UP001153712"/>
    </source>
</evidence>
<feature type="compositionally biased region" description="Basic and acidic residues" evidence="1">
    <location>
        <begin position="762"/>
        <end position="773"/>
    </location>
</feature>
<evidence type="ECO:0000313" key="4">
    <source>
        <dbReference type="EMBL" id="CAG9861476.1"/>
    </source>
</evidence>
<dbReference type="InterPro" id="IPR035899">
    <property type="entry name" value="DBL_dom_sf"/>
</dbReference>